<evidence type="ECO:0000259" key="3">
    <source>
        <dbReference type="PROSITE" id="PS50109"/>
    </source>
</evidence>
<gene>
    <name evidence="5" type="ORF">MNBD_ALPHA01-562</name>
</gene>
<dbReference type="Gene3D" id="3.30.450.20">
    <property type="entry name" value="PAS domain"/>
    <property type="match status" value="1"/>
</dbReference>
<dbReference type="Pfam" id="PF00512">
    <property type="entry name" value="HisKA"/>
    <property type="match status" value="1"/>
</dbReference>
<dbReference type="InterPro" id="IPR003594">
    <property type="entry name" value="HATPase_dom"/>
</dbReference>
<evidence type="ECO:0000256" key="1">
    <source>
        <dbReference type="ARBA" id="ARBA00022553"/>
    </source>
</evidence>
<dbReference type="GO" id="GO:0000155">
    <property type="term" value="F:phosphorelay sensor kinase activity"/>
    <property type="evidence" value="ECO:0007669"/>
    <property type="project" value="InterPro"/>
</dbReference>
<dbReference type="PANTHER" id="PTHR43065">
    <property type="entry name" value="SENSOR HISTIDINE KINASE"/>
    <property type="match status" value="1"/>
</dbReference>
<keyword evidence="2" id="KW-0812">Transmembrane</keyword>
<feature type="domain" description="Response regulatory" evidence="4">
    <location>
        <begin position="703"/>
        <end position="818"/>
    </location>
</feature>
<dbReference type="InterPro" id="IPR036890">
    <property type="entry name" value="HATPase_C_sf"/>
</dbReference>
<dbReference type="InterPro" id="IPR004358">
    <property type="entry name" value="Sig_transdc_His_kin-like_C"/>
</dbReference>
<dbReference type="CDD" id="cd00082">
    <property type="entry name" value="HisKA"/>
    <property type="match status" value="1"/>
</dbReference>
<dbReference type="EMBL" id="UOEJ01000196">
    <property type="protein sequence ID" value="VAW04674.1"/>
    <property type="molecule type" value="Genomic_DNA"/>
</dbReference>
<dbReference type="InterPro" id="IPR011006">
    <property type="entry name" value="CheY-like_superfamily"/>
</dbReference>
<evidence type="ECO:0000256" key="2">
    <source>
        <dbReference type="SAM" id="Phobius"/>
    </source>
</evidence>
<dbReference type="Pfam" id="PF02518">
    <property type="entry name" value="HATPase_c"/>
    <property type="match status" value="1"/>
</dbReference>
<feature type="transmembrane region" description="Helical" evidence="2">
    <location>
        <begin position="12"/>
        <end position="35"/>
    </location>
</feature>
<organism evidence="5">
    <name type="scientific">hydrothermal vent metagenome</name>
    <dbReference type="NCBI Taxonomy" id="652676"/>
    <lineage>
        <taxon>unclassified sequences</taxon>
        <taxon>metagenomes</taxon>
        <taxon>ecological metagenomes</taxon>
    </lineage>
</organism>
<dbReference type="SUPFAM" id="SSF47384">
    <property type="entry name" value="Homodimeric domain of signal transducing histidine kinase"/>
    <property type="match status" value="1"/>
</dbReference>
<keyword evidence="5" id="KW-0418">Kinase</keyword>
<dbReference type="Pfam" id="PF00072">
    <property type="entry name" value="Response_reg"/>
    <property type="match status" value="1"/>
</dbReference>
<dbReference type="PANTHER" id="PTHR43065:SF42">
    <property type="entry name" value="TWO-COMPONENT SENSOR PPRA"/>
    <property type="match status" value="1"/>
</dbReference>
<dbReference type="PROSITE" id="PS50110">
    <property type="entry name" value="RESPONSE_REGULATORY"/>
    <property type="match status" value="1"/>
</dbReference>
<dbReference type="SMART" id="SM00448">
    <property type="entry name" value="REC"/>
    <property type="match status" value="1"/>
</dbReference>
<dbReference type="Gene3D" id="1.10.287.130">
    <property type="match status" value="1"/>
</dbReference>
<dbReference type="InterPro" id="IPR000014">
    <property type="entry name" value="PAS"/>
</dbReference>
<dbReference type="InterPro" id="IPR003661">
    <property type="entry name" value="HisK_dim/P_dom"/>
</dbReference>
<name>A0A3B0T761_9ZZZZ</name>
<evidence type="ECO:0000259" key="4">
    <source>
        <dbReference type="PROSITE" id="PS50110"/>
    </source>
</evidence>
<proteinExistence type="predicted"/>
<dbReference type="Gene3D" id="3.40.50.2300">
    <property type="match status" value="1"/>
</dbReference>
<keyword evidence="2" id="KW-1133">Transmembrane helix</keyword>
<dbReference type="InterPro" id="IPR001789">
    <property type="entry name" value="Sig_transdc_resp-reg_receiver"/>
</dbReference>
<feature type="domain" description="Histidine kinase" evidence="3">
    <location>
        <begin position="452"/>
        <end position="677"/>
    </location>
</feature>
<dbReference type="Gene3D" id="3.30.565.10">
    <property type="entry name" value="Histidine kinase-like ATPase, C-terminal domain"/>
    <property type="match status" value="1"/>
</dbReference>
<dbReference type="SMART" id="SM00091">
    <property type="entry name" value="PAS"/>
    <property type="match status" value="2"/>
</dbReference>
<dbReference type="SMART" id="SM00387">
    <property type="entry name" value="HATPase_c"/>
    <property type="match status" value="1"/>
</dbReference>
<dbReference type="PROSITE" id="PS50109">
    <property type="entry name" value="HIS_KIN"/>
    <property type="match status" value="1"/>
</dbReference>
<dbReference type="InterPro" id="IPR036097">
    <property type="entry name" value="HisK_dim/P_sf"/>
</dbReference>
<keyword evidence="2" id="KW-0472">Membrane</keyword>
<accession>A0A3B0T761</accession>
<sequence>MSKTEQTESIDYPFLITIAGIGGLLSLGGLIFSLALGAITLGYLFAAASLVIAALVIGSCLYKGRPSPLVISESHSVAKIKQPHALTSLSGELVYCNLTYRAFLKDNIKREILSPLKLMAEEQAETVKEALGELEVGTEETRIVELVSGDNEKRYAEVNLSRTIGHENCISWIFSNVTSDAPAQLDCHGRNEFNLEQLGRFLDSSDSGLIAVSEGGQIVYANDMLLHWMTGLSAEDMSLPRPLADFCPVAPGQLKGQIQLRTLSGEDILLDFLPVETGQGDHKKNSLYSDSAYGAAVICQVFACQAEPLNREAGTENINIDRFFRESPIGIAIVTEQGDVLERNNIFREYIQKLDIKNTRSLKHIIDPDEHQDFYQEIKVTLDTGRASMITDIAFQGKGEKHGQIYITRLNQFDDHDKVVILYLIDTTEQKNLELQFAQSQKMQAVGQLAGGIAHDFNNLLTAIIGFSDLLLVRHGPGDQSFSDIIQIKQNANRAANLVRQLLAFSRQQTLRPKILLITDVLAELSNLLRRLIGDNIELEMKHGRNLGQVKVDQGQMEQVIINLCVNARDAMDDQGRISIRTRNISMSESRKLSKRYQVMPPNEYVLLEVEDTGCGIVKEHLGKIFEPFFSTKEVGKGTGLGLSTVYGIVKQTDGFIFPTSEVGKGTTFSIYLPVHKESRKDVEEIQEEMPEKPTVDLTGKGTILLVEDEDAVRMFASRALKNKGYNVYEANSGEAALALFGKIEDELDLLISDVVMPIMDGPTLVRKIRETNDKLKVIFISGYAEDAFDKTPGEDDFYFLPKPFSLKQLAEQVKEVLESS</sequence>
<feature type="transmembrane region" description="Helical" evidence="2">
    <location>
        <begin position="41"/>
        <end position="62"/>
    </location>
</feature>
<keyword evidence="1" id="KW-0597">Phosphoprotein</keyword>
<dbReference type="FunFam" id="1.10.287.130:FF:000037">
    <property type="entry name" value="Hybrid sensor histidine kinase/response regulator"/>
    <property type="match status" value="1"/>
</dbReference>
<reference evidence="5" key="1">
    <citation type="submission" date="2018-06" db="EMBL/GenBank/DDBJ databases">
        <authorList>
            <person name="Zhirakovskaya E."/>
        </authorList>
    </citation>
    <scope>NUCLEOTIDE SEQUENCE</scope>
</reference>
<evidence type="ECO:0000313" key="5">
    <source>
        <dbReference type="EMBL" id="VAW04674.1"/>
    </source>
</evidence>
<dbReference type="SMART" id="SM00388">
    <property type="entry name" value="HisKA"/>
    <property type="match status" value="1"/>
</dbReference>
<dbReference type="SUPFAM" id="SSF55874">
    <property type="entry name" value="ATPase domain of HSP90 chaperone/DNA topoisomerase II/histidine kinase"/>
    <property type="match status" value="1"/>
</dbReference>
<dbReference type="PRINTS" id="PR00344">
    <property type="entry name" value="BCTRLSENSOR"/>
</dbReference>
<protein>
    <submittedName>
        <fullName evidence="5">Sensory box histidine kinase/response regulator</fullName>
    </submittedName>
</protein>
<keyword evidence="5" id="KW-0808">Transferase</keyword>
<dbReference type="InterPro" id="IPR005467">
    <property type="entry name" value="His_kinase_dom"/>
</dbReference>
<dbReference type="SUPFAM" id="SSF52172">
    <property type="entry name" value="CheY-like"/>
    <property type="match status" value="1"/>
</dbReference>
<dbReference type="AlphaFoldDB" id="A0A3B0T761"/>